<reference evidence="4" key="1">
    <citation type="journal article" date="2019" name="Int. J. Syst. Evol. Microbiol.">
        <title>The Global Catalogue of Microorganisms (GCM) 10K type strain sequencing project: providing services to taxonomists for standard genome sequencing and annotation.</title>
        <authorList>
            <consortium name="The Broad Institute Genomics Platform"/>
            <consortium name="The Broad Institute Genome Sequencing Center for Infectious Disease"/>
            <person name="Wu L."/>
            <person name="Ma J."/>
        </authorList>
    </citation>
    <scope>NUCLEOTIDE SEQUENCE [LARGE SCALE GENOMIC DNA]</scope>
    <source>
        <strain evidence="4">NBRC 105830</strain>
    </source>
</reference>
<organism evidence="3 4">
    <name type="scientific">Arsenicicoccus piscis</name>
    <dbReference type="NCBI Taxonomy" id="673954"/>
    <lineage>
        <taxon>Bacteria</taxon>
        <taxon>Bacillati</taxon>
        <taxon>Actinomycetota</taxon>
        <taxon>Actinomycetes</taxon>
        <taxon>Micrococcales</taxon>
        <taxon>Intrasporangiaceae</taxon>
        <taxon>Arsenicicoccus</taxon>
    </lineage>
</organism>
<keyword evidence="4" id="KW-1185">Reference proteome</keyword>
<keyword evidence="2" id="KW-0812">Transmembrane</keyword>
<evidence type="ECO:0000313" key="3">
    <source>
        <dbReference type="EMBL" id="GMA19326.1"/>
    </source>
</evidence>
<feature type="compositionally biased region" description="Low complexity" evidence="1">
    <location>
        <begin position="114"/>
        <end position="158"/>
    </location>
</feature>
<name>A0ABQ6HLQ5_9MICO</name>
<evidence type="ECO:0000313" key="4">
    <source>
        <dbReference type="Proteomes" id="UP001157109"/>
    </source>
</evidence>
<keyword evidence="2" id="KW-0472">Membrane</keyword>
<keyword evidence="2" id="KW-1133">Transmembrane helix</keyword>
<feature type="transmembrane region" description="Helical" evidence="2">
    <location>
        <begin position="65"/>
        <end position="83"/>
    </location>
</feature>
<accession>A0ABQ6HLQ5</accession>
<dbReference type="Proteomes" id="UP001157109">
    <property type="component" value="Unassembled WGS sequence"/>
</dbReference>
<gene>
    <name evidence="3" type="ORF">GCM10025862_13470</name>
</gene>
<feature type="region of interest" description="Disordered" evidence="1">
    <location>
        <begin position="1"/>
        <end position="62"/>
    </location>
</feature>
<evidence type="ECO:0000256" key="2">
    <source>
        <dbReference type="SAM" id="Phobius"/>
    </source>
</evidence>
<protein>
    <submittedName>
        <fullName evidence="3">Uncharacterized protein</fullName>
    </submittedName>
</protein>
<sequence length="293" mass="29681">MPDEFIQWRRPAPQAQDEAPSSAHVDAPTSPGVDTENGRVGSLAAEPEGQATAEPVPRQRGGRGALALSGVAVLAVVGAVLYGTGHLPGQQSTAAPVAATPSATGMPTATGSRTAGVAPTGAAATSSSATAAPAAPTDATNSTPTSAPATAKSSPTASVSDDLVRLQALQRADAPGIVLDSRYVAMLSAKAEGIVDKVSPPPGGGAWHWPAIYAQHMALRNDPRFGSSVRLLLSTQFGDGTTTKAGKPYYVTIADLGFSSADDVKSWCDSTFSDLSATQRANACAPGRLRPLR</sequence>
<proteinExistence type="predicted"/>
<feature type="region of interest" description="Disordered" evidence="1">
    <location>
        <begin position="98"/>
        <end position="158"/>
    </location>
</feature>
<evidence type="ECO:0000256" key="1">
    <source>
        <dbReference type="SAM" id="MobiDB-lite"/>
    </source>
</evidence>
<dbReference type="RefSeq" id="WP_241441765.1">
    <property type="nucleotide sequence ID" value="NZ_BSUJ01000001.1"/>
</dbReference>
<comment type="caution">
    <text evidence="3">The sequence shown here is derived from an EMBL/GenBank/DDBJ whole genome shotgun (WGS) entry which is preliminary data.</text>
</comment>
<dbReference type="EMBL" id="BSUJ01000001">
    <property type="protein sequence ID" value="GMA19326.1"/>
    <property type="molecule type" value="Genomic_DNA"/>
</dbReference>